<proteinExistence type="predicted"/>
<evidence type="ECO:0008006" key="4">
    <source>
        <dbReference type="Google" id="ProtNLM"/>
    </source>
</evidence>
<evidence type="ECO:0000313" key="3">
    <source>
        <dbReference type="Proteomes" id="UP000531594"/>
    </source>
</evidence>
<gene>
    <name evidence="2" type="ORF">HNR53_002652</name>
</gene>
<accession>A0A7X0HSH7</accession>
<keyword evidence="3" id="KW-1185">Reference proteome</keyword>
<protein>
    <recommendedName>
        <fullName evidence="4">YqfQ-like protein</fullName>
    </recommendedName>
</protein>
<dbReference type="RefSeq" id="WP_246439560.1">
    <property type="nucleotide sequence ID" value="NZ_JACHGK010000008.1"/>
</dbReference>
<dbReference type="EMBL" id="JACHGK010000008">
    <property type="protein sequence ID" value="MBB6446003.1"/>
    <property type="molecule type" value="Genomic_DNA"/>
</dbReference>
<comment type="caution">
    <text evidence="2">The sequence shown here is derived from an EMBL/GenBank/DDBJ whole genome shotgun (WGS) entry which is preliminary data.</text>
</comment>
<dbReference type="InterPro" id="IPR025571">
    <property type="entry name" value="YqfQ"/>
</dbReference>
<evidence type="ECO:0000313" key="2">
    <source>
        <dbReference type="EMBL" id="MBB6446003.1"/>
    </source>
</evidence>
<organism evidence="2 3">
    <name type="scientific">Bacillus benzoevorans</name>
    <dbReference type="NCBI Taxonomy" id="1456"/>
    <lineage>
        <taxon>Bacteria</taxon>
        <taxon>Bacillati</taxon>
        <taxon>Bacillota</taxon>
        <taxon>Bacilli</taxon>
        <taxon>Bacillales</taxon>
        <taxon>Bacillaceae</taxon>
        <taxon>Bacillus</taxon>
    </lineage>
</organism>
<feature type="region of interest" description="Disordered" evidence="1">
    <location>
        <begin position="144"/>
        <end position="204"/>
    </location>
</feature>
<dbReference type="Pfam" id="PF14181">
    <property type="entry name" value="YqfQ"/>
    <property type="match status" value="1"/>
</dbReference>
<reference evidence="2 3" key="1">
    <citation type="submission" date="2020-08" db="EMBL/GenBank/DDBJ databases">
        <title>Genomic Encyclopedia of Type Strains, Phase IV (KMG-IV): sequencing the most valuable type-strain genomes for metagenomic binning, comparative biology and taxonomic classification.</title>
        <authorList>
            <person name="Goeker M."/>
        </authorList>
    </citation>
    <scope>NUCLEOTIDE SEQUENCE [LARGE SCALE GENOMIC DNA]</scope>
    <source>
        <strain evidence="2 3">DSM 5391</strain>
    </source>
</reference>
<evidence type="ECO:0000256" key="1">
    <source>
        <dbReference type="SAM" id="MobiDB-lite"/>
    </source>
</evidence>
<dbReference type="Proteomes" id="UP000531594">
    <property type="component" value="Unassembled WGS sequence"/>
</dbReference>
<sequence length="204" mass="22492">MLPGNPTHRPMSMHPHYPPMHPGYYRQMPVQPRFSQMNYRGPAPMRQRQGGGLLAKLLGGKQRGGAPRNLLGGMAGQNTARGPSILQSLTNPSSINGFLTNTQKVLNTAQQLGPLVQQVQQYGPLVKNLPAMWRLYRGLKNVPDAETEEETETKTKAKSQSKKQHSDANEQTEEKAFSESAAANMEESGSKWDVPGPSVPKMYI</sequence>
<dbReference type="AlphaFoldDB" id="A0A7X0HSH7"/>
<feature type="compositionally biased region" description="Basic and acidic residues" evidence="1">
    <location>
        <begin position="164"/>
        <end position="177"/>
    </location>
</feature>
<name>A0A7X0HSH7_9BACI</name>